<sequence length="296" mass="32159">MRGRRGENRARAVGGRAVCRSHRRLALGLFRTRPHRTLLEHALSHGVTDVDVATTYHHGQVHKLLAQAAGELLDRFTISTKVSSQARLPTLAEQAKRAAGDLGRAPAVILVHNPEHLLRDLDHDQACRWWTATAETMSGLVTSGMCRSWGVACWDPRPVRDLLGTPAWTQAPQPSVAMVRAGLLVPADVLTASEELLQRIPHTAGRWGMSPFAGAPHLLDDINLAPFLTEDAPQAAAPLPTALAVAFHLPGVSRIAIGTVSPTHLDQLATARTWPVNQQRLSAYRRKLMARAGSAR</sequence>
<organism evidence="2 3">
    <name type="scientific">Actinopolyspora mortivallis</name>
    <dbReference type="NCBI Taxonomy" id="33906"/>
    <lineage>
        <taxon>Bacteria</taxon>
        <taxon>Bacillati</taxon>
        <taxon>Actinomycetota</taxon>
        <taxon>Actinomycetes</taxon>
        <taxon>Actinopolysporales</taxon>
        <taxon>Actinopolysporaceae</taxon>
        <taxon>Actinopolyspora</taxon>
    </lineage>
</organism>
<name>A0A2T0GRR8_ACTMO</name>
<dbReference type="EMBL" id="PVSR01000057">
    <property type="protein sequence ID" value="PRW61805.1"/>
    <property type="molecule type" value="Genomic_DNA"/>
</dbReference>
<dbReference type="InterPro" id="IPR036812">
    <property type="entry name" value="NAD(P)_OxRdtase_dom_sf"/>
</dbReference>
<keyword evidence="3" id="KW-1185">Reference proteome</keyword>
<comment type="caution">
    <text evidence="2">The sequence shown here is derived from an EMBL/GenBank/DDBJ whole genome shotgun (WGS) entry which is preliminary data.</text>
</comment>
<dbReference type="SUPFAM" id="SSF51430">
    <property type="entry name" value="NAD(P)-linked oxidoreductase"/>
    <property type="match status" value="1"/>
</dbReference>
<proteinExistence type="predicted"/>
<dbReference type="InterPro" id="IPR023210">
    <property type="entry name" value="NADP_OxRdtase_dom"/>
</dbReference>
<protein>
    <recommendedName>
        <fullName evidence="1">NADP-dependent oxidoreductase domain-containing protein</fullName>
    </recommendedName>
</protein>
<accession>A0A2T0GRR8</accession>
<reference evidence="2 3" key="1">
    <citation type="submission" date="2018-03" db="EMBL/GenBank/DDBJ databases">
        <title>Actinopolyspora mortivallis from Sahara, screening for active biomolecules.</title>
        <authorList>
            <person name="Selama O."/>
            <person name="Wellington E.M.H."/>
            <person name="Hacene H."/>
        </authorList>
    </citation>
    <scope>NUCLEOTIDE SEQUENCE [LARGE SCALE GENOMIC DNA]</scope>
    <source>
        <strain evidence="2 3">M5A</strain>
    </source>
</reference>
<dbReference type="Gene3D" id="3.20.20.100">
    <property type="entry name" value="NADP-dependent oxidoreductase domain"/>
    <property type="match status" value="1"/>
</dbReference>
<feature type="domain" description="NADP-dependent oxidoreductase" evidence="1">
    <location>
        <begin position="38"/>
        <end position="162"/>
    </location>
</feature>
<dbReference type="Proteomes" id="UP000239352">
    <property type="component" value="Unassembled WGS sequence"/>
</dbReference>
<evidence type="ECO:0000313" key="3">
    <source>
        <dbReference type="Proteomes" id="UP000239352"/>
    </source>
</evidence>
<dbReference type="Pfam" id="PF00248">
    <property type="entry name" value="Aldo_ket_red"/>
    <property type="match status" value="1"/>
</dbReference>
<dbReference type="AlphaFoldDB" id="A0A2T0GRR8"/>
<evidence type="ECO:0000259" key="1">
    <source>
        <dbReference type="Pfam" id="PF00248"/>
    </source>
</evidence>
<evidence type="ECO:0000313" key="2">
    <source>
        <dbReference type="EMBL" id="PRW61805.1"/>
    </source>
</evidence>
<dbReference type="InParanoid" id="A0A2T0GRR8"/>
<gene>
    <name evidence="2" type="ORF">CEP50_18815</name>
</gene>